<dbReference type="InterPro" id="IPR003673">
    <property type="entry name" value="CoA-Trfase_fam_III"/>
</dbReference>
<dbReference type="AlphaFoldDB" id="A0A381P3Z1"/>
<accession>A0A381P3Z1</accession>
<dbReference type="EMBL" id="UINC01000777">
    <property type="protein sequence ID" value="SUZ61049.1"/>
    <property type="molecule type" value="Genomic_DNA"/>
</dbReference>
<keyword evidence="1" id="KW-0808">Transferase</keyword>
<dbReference type="GO" id="GO:0008410">
    <property type="term" value="F:CoA-transferase activity"/>
    <property type="evidence" value="ECO:0007669"/>
    <property type="project" value="TreeGrafter"/>
</dbReference>
<sequence length="393" mass="42616">VEPEKNTGAGPLAGVKVVDVSSAVAGPWVSSWLAEQGADVIFVEKVGIPDVMRMTGAMTGDQSGCWVHMHRNKRGMDLDIRTDVGHEILTKLVVEADVFIQNFRPGVVERLSIDYASLSKLNPDLVYLSVSGFGPDGPYSDRPVYDPIIQALSGMAEAQNGTYVKAVVADKATAMAGANAVLAALLARANGAGGQHVQIALLDTMLHWMWLEVFWNESLPDATPTPTYSDWYEPWDTADGQIAANWVNVAQYRGACVALGRPELADDPRFATREARLRNADAQRAEFAAILKPMATVDAISALEAADVPCARVLSRQEVFDDPQVVHNGLVVEEFHATAGRIRTVLPPAKFSGTPTQLERQSPGKGEHTDEILLELGFHIREIEELRANDIVA</sequence>
<dbReference type="InterPro" id="IPR023606">
    <property type="entry name" value="CoA-Trfase_III_dom_1_sf"/>
</dbReference>
<evidence type="ECO:0000256" key="1">
    <source>
        <dbReference type="ARBA" id="ARBA00022679"/>
    </source>
</evidence>
<evidence type="ECO:0000313" key="2">
    <source>
        <dbReference type="EMBL" id="SUZ61049.1"/>
    </source>
</evidence>
<dbReference type="Gene3D" id="3.30.1540.10">
    <property type="entry name" value="formyl-coa transferase, domain 3"/>
    <property type="match status" value="1"/>
</dbReference>
<gene>
    <name evidence="2" type="ORF">METZ01_LOCUS13903</name>
</gene>
<proteinExistence type="predicted"/>
<dbReference type="InterPro" id="IPR050483">
    <property type="entry name" value="CoA-transferase_III_domain"/>
</dbReference>
<organism evidence="2">
    <name type="scientific">marine metagenome</name>
    <dbReference type="NCBI Taxonomy" id="408172"/>
    <lineage>
        <taxon>unclassified sequences</taxon>
        <taxon>metagenomes</taxon>
        <taxon>ecological metagenomes</taxon>
    </lineage>
</organism>
<dbReference type="Gene3D" id="3.40.50.10540">
    <property type="entry name" value="Crotonobetainyl-coa:carnitine coa-transferase, domain 1"/>
    <property type="match status" value="1"/>
</dbReference>
<dbReference type="InterPro" id="IPR044855">
    <property type="entry name" value="CoA-Trfase_III_dom3_sf"/>
</dbReference>
<protein>
    <recommendedName>
        <fullName evidence="3">CoA transferase</fullName>
    </recommendedName>
</protein>
<evidence type="ECO:0008006" key="3">
    <source>
        <dbReference type="Google" id="ProtNLM"/>
    </source>
</evidence>
<name>A0A381P3Z1_9ZZZZ</name>
<dbReference type="Pfam" id="PF02515">
    <property type="entry name" value="CoA_transf_3"/>
    <property type="match status" value="1"/>
</dbReference>
<reference evidence="2" key="1">
    <citation type="submission" date="2018-05" db="EMBL/GenBank/DDBJ databases">
        <authorList>
            <person name="Lanie J.A."/>
            <person name="Ng W.-L."/>
            <person name="Kazmierczak K.M."/>
            <person name="Andrzejewski T.M."/>
            <person name="Davidsen T.M."/>
            <person name="Wayne K.J."/>
            <person name="Tettelin H."/>
            <person name="Glass J.I."/>
            <person name="Rusch D."/>
            <person name="Podicherti R."/>
            <person name="Tsui H.-C.T."/>
            <person name="Winkler M.E."/>
        </authorList>
    </citation>
    <scope>NUCLEOTIDE SEQUENCE</scope>
</reference>
<feature type="non-terminal residue" evidence="2">
    <location>
        <position position="1"/>
    </location>
</feature>
<dbReference type="SUPFAM" id="SSF89796">
    <property type="entry name" value="CoA-transferase family III (CaiB/BaiF)"/>
    <property type="match status" value="1"/>
</dbReference>
<dbReference type="PANTHER" id="PTHR48207">
    <property type="entry name" value="SUCCINATE--HYDROXYMETHYLGLUTARATE COA-TRANSFERASE"/>
    <property type="match status" value="1"/>
</dbReference>
<dbReference type="PANTHER" id="PTHR48207:SF3">
    <property type="entry name" value="SUCCINATE--HYDROXYMETHYLGLUTARATE COA-TRANSFERASE"/>
    <property type="match status" value="1"/>
</dbReference>